<comment type="similarity">
    <text evidence="3">Belongs to the class II aldolase/RraA-like family.</text>
</comment>
<dbReference type="SUPFAM" id="SSF89562">
    <property type="entry name" value="RraA-like"/>
    <property type="match status" value="1"/>
</dbReference>
<comment type="caution">
    <text evidence="13">The sequence shown here is derived from an EMBL/GenBank/DDBJ whole genome shotgun (WGS) entry which is preliminary data.</text>
</comment>
<dbReference type="InterPro" id="IPR036704">
    <property type="entry name" value="RraA/RraA-like_sf"/>
</dbReference>
<comment type="catalytic activity">
    <reaction evidence="12">
        <text>oxaloacetate + H(+) = pyruvate + CO2</text>
        <dbReference type="Rhea" id="RHEA:15641"/>
        <dbReference type="ChEBI" id="CHEBI:15361"/>
        <dbReference type="ChEBI" id="CHEBI:15378"/>
        <dbReference type="ChEBI" id="CHEBI:16452"/>
        <dbReference type="ChEBI" id="CHEBI:16526"/>
        <dbReference type="EC" id="4.1.1.112"/>
    </reaction>
</comment>
<evidence type="ECO:0000256" key="11">
    <source>
        <dbReference type="ARBA" id="ARBA00032305"/>
    </source>
</evidence>
<dbReference type="InterPro" id="IPR005493">
    <property type="entry name" value="RraA/RraA-like"/>
</dbReference>
<sequence>MTTTIPPETIAAFRGIATASVADAVEQKGVRGYLTGGIRAVLPGKLVGPAVTVQEVPSHVSEPPTHALRAIDESAPGSVICIAAGGADVAVWGGLMAAGAVANRIAGAVLDAGVRDVEEIRRDYPELPVYARGAVPATTVGRYRTVSLNEPVEVGDVSVRPGDLIVADSDGVVCVPLELVAEVLALATDIEEREREQTRLIRESGSLQGGLEKYQRI</sequence>
<gene>
    <name evidence="13" type="ORF">GCM10009802_22110</name>
</gene>
<reference evidence="14" key="1">
    <citation type="journal article" date="2019" name="Int. J. Syst. Evol. Microbiol.">
        <title>The Global Catalogue of Microorganisms (GCM) 10K type strain sequencing project: providing services to taxonomists for standard genome sequencing and annotation.</title>
        <authorList>
            <consortium name="The Broad Institute Genomics Platform"/>
            <consortium name="The Broad Institute Genome Sequencing Center for Infectious Disease"/>
            <person name="Wu L."/>
            <person name="Ma J."/>
        </authorList>
    </citation>
    <scope>NUCLEOTIDE SEQUENCE [LARGE SCALE GENOMIC DNA]</scope>
    <source>
        <strain evidence="14">JCM 15481</strain>
    </source>
</reference>
<keyword evidence="14" id="KW-1185">Reference proteome</keyword>
<dbReference type="Proteomes" id="UP001500443">
    <property type="component" value="Unassembled WGS sequence"/>
</dbReference>
<evidence type="ECO:0000256" key="2">
    <source>
        <dbReference type="ARBA" id="ARBA00001968"/>
    </source>
</evidence>
<dbReference type="RefSeq" id="WP_037781174.1">
    <property type="nucleotide sequence ID" value="NZ_BAAAPF010000048.1"/>
</dbReference>
<evidence type="ECO:0000256" key="6">
    <source>
        <dbReference type="ARBA" id="ARBA00012947"/>
    </source>
</evidence>
<accession>A0ABP5JQN0</accession>
<organism evidence="13 14">
    <name type="scientific">Streptomyces synnematoformans</name>
    <dbReference type="NCBI Taxonomy" id="415721"/>
    <lineage>
        <taxon>Bacteria</taxon>
        <taxon>Bacillati</taxon>
        <taxon>Actinomycetota</taxon>
        <taxon>Actinomycetes</taxon>
        <taxon>Kitasatosporales</taxon>
        <taxon>Streptomycetaceae</taxon>
        <taxon>Streptomyces</taxon>
    </lineage>
</organism>
<dbReference type="EC" id="4.1.1.112" evidence="6"/>
<protein>
    <recommendedName>
        <fullName evidence="7">Putative 4-hydroxy-4-methyl-2-oxoglutarate aldolase</fullName>
        <ecNumber evidence="6">4.1.1.112</ecNumber>
        <ecNumber evidence="5">4.1.3.17</ecNumber>
    </recommendedName>
    <alternativeName>
        <fullName evidence="11">Oxaloacetate decarboxylase</fullName>
    </alternativeName>
    <alternativeName>
        <fullName evidence="9">Regulator of ribonuclease activity homolog</fullName>
    </alternativeName>
    <alternativeName>
        <fullName evidence="10">RraA-like protein</fullName>
    </alternativeName>
</protein>
<dbReference type="Gene3D" id="3.50.30.40">
    <property type="entry name" value="Ribonuclease E inhibitor RraA/RraA-like"/>
    <property type="match status" value="1"/>
</dbReference>
<evidence type="ECO:0000256" key="12">
    <source>
        <dbReference type="ARBA" id="ARBA00047973"/>
    </source>
</evidence>
<proteinExistence type="inferred from homology"/>
<comment type="catalytic activity">
    <reaction evidence="1">
        <text>4-hydroxy-4-methyl-2-oxoglutarate = 2 pyruvate</text>
        <dbReference type="Rhea" id="RHEA:22748"/>
        <dbReference type="ChEBI" id="CHEBI:15361"/>
        <dbReference type="ChEBI" id="CHEBI:58276"/>
        <dbReference type="EC" id="4.1.3.17"/>
    </reaction>
</comment>
<evidence type="ECO:0000256" key="3">
    <source>
        <dbReference type="ARBA" id="ARBA00008621"/>
    </source>
</evidence>
<evidence type="ECO:0000256" key="1">
    <source>
        <dbReference type="ARBA" id="ARBA00001342"/>
    </source>
</evidence>
<comment type="function">
    <text evidence="8">Catalyzes the aldol cleavage of 4-hydroxy-4-methyl-2-oxoglutarate (HMG) into 2 molecules of pyruvate. Also contains a secondary oxaloacetate (OAA) decarboxylase activity due to the common pyruvate enolate transition state formed following C-C bond cleavage in the retro-aldol and decarboxylation reactions.</text>
</comment>
<dbReference type="EC" id="4.1.3.17" evidence="5"/>
<dbReference type="Pfam" id="PF03737">
    <property type="entry name" value="RraA-like"/>
    <property type="match status" value="1"/>
</dbReference>
<name>A0ABP5JQN0_9ACTN</name>
<dbReference type="PANTHER" id="PTHR33254">
    <property type="entry name" value="4-HYDROXY-4-METHYL-2-OXOGLUTARATE ALDOLASE 3-RELATED"/>
    <property type="match status" value="1"/>
</dbReference>
<evidence type="ECO:0000256" key="4">
    <source>
        <dbReference type="ARBA" id="ARBA00011233"/>
    </source>
</evidence>
<evidence type="ECO:0000256" key="10">
    <source>
        <dbReference type="ARBA" id="ARBA00030169"/>
    </source>
</evidence>
<comment type="cofactor">
    <cofactor evidence="2">
        <name>a divalent metal cation</name>
        <dbReference type="ChEBI" id="CHEBI:60240"/>
    </cofactor>
</comment>
<evidence type="ECO:0000313" key="13">
    <source>
        <dbReference type="EMBL" id="GAA2119757.1"/>
    </source>
</evidence>
<evidence type="ECO:0000313" key="14">
    <source>
        <dbReference type="Proteomes" id="UP001500443"/>
    </source>
</evidence>
<evidence type="ECO:0000256" key="7">
    <source>
        <dbReference type="ARBA" id="ARBA00016549"/>
    </source>
</evidence>
<evidence type="ECO:0000256" key="8">
    <source>
        <dbReference type="ARBA" id="ARBA00025046"/>
    </source>
</evidence>
<dbReference type="PANTHER" id="PTHR33254:SF4">
    <property type="entry name" value="4-HYDROXY-4-METHYL-2-OXOGLUTARATE ALDOLASE 3-RELATED"/>
    <property type="match status" value="1"/>
</dbReference>
<evidence type="ECO:0000256" key="5">
    <source>
        <dbReference type="ARBA" id="ARBA00012213"/>
    </source>
</evidence>
<dbReference type="EMBL" id="BAAAPF010000048">
    <property type="protein sequence ID" value="GAA2119757.1"/>
    <property type="molecule type" value="Genomic_DNA"/>
</dbReference>
<evidence type="ECO:0000256" key="9">
    <source>
        <dbReference type="ARBA" id="ARBA00029596"/>
    </source>
</evidence>
<dbReference type="CDD" id="cd16841">
    <property type="entry name" value="RraA_family"/>
    <property type="match status" value="1"/>
</dbReference>
<comment type="subunit">
    <text evidence="4">Homotrimer.</text>
</comment>